<dbReference type="InterPro" id="IPR027417">
    <property type="entry name" value="P-loop_NTPase"/>
</dbReference>
<dbReference type="Proteomes" id="UP000316213">
    <property type="component" value="Unassembled WGS sequence"/>
</dbReference>
<dbReference type="PANTHER" id="PTHR43335">
    <property type="entry name" value="ABC TRANSPORTER, ATP-BINDING PROTEIN"/>
    <property type="match status" value="1"/>
</dbReference>
<dbReference type="PROSITE" id="PS50893">
    <property type="entry name" value="ABC_TRANSPORTER_2"/>
    <property type="match status" value="1"/>
</dbReference>
<sequence>MIAGVHTQGEDCIELRRLFRYFGKTKAVHDISFSVARGHVFGYIGPNGAGKTTSMRILSTLDLPSFGDAFVDGFSVVNDPELVRRRLGFMPDSFGTYRDVNCEEYLDFFARAYGLVGRERTERLRWVLDFTGTVGMKDKPIRGLSKGMKQRLCLGRALVHDPKVMILDEPAAGLDPRARIQLRKMIRELADRGKTILISSHILTELAEMCDSVGIIEQGQLLATGSVDDIQRQRNQTRELIVRVLDRAEDAAAALKIHLPTRLAVELGTTADGSPPAEPGKIIVDGELIRFEFEGDVRDQAELVAWMVGQGFAIAEVQSHKKSLEDVFLQVTEGLVQ</sequence>
<comment type="similarity">
    <text evidence="1">Belongs to the ABC transporter superfamily.</text>
</comment>
<dbReference type="GO" id="GO:0016887">
    <property type="term" value="F:ATP hydrolysis activity"/>
    <property type="evidence" value="ECO:0007669"/>
    <property type="project" value="InterPro"/>
</dbReference>
<evidence type="ECO:0000256" key="1">
    <source>
        <dbReference type="ARBA" id="ARBA00005417"/>
    </source>
</evidence>
<keyword evidence="2" id="KW-0813">Transport</keyword>
<reference evidence="6 7" key="1">
    <citation type="submission" date="2019-02" db="EMBL/GenBank/DDBJ databases">
        <title>Deep-cultivation of Planctomycetes and their phenomic and genomic characterization uncovers novel biology.</title>
        <authorList>
            <person name="Wiegand S."/>
            <person name="Jogler M."/>
            <person name="Boedeker C."/>
            <person name="Pinto D."/>
            <person name="Vollmers J."/>
            <person name="Rivas-Marin E."/>
            <person name="Kohn T."/>
            <person name="Peeters S.H."/>
            <person name="Heuer A."/>
            <person name="Rast P."/>
            <person name="Oberbeckmann S."/>
            <person name="Bunk B."/>
            <person name="Jeske O."/>
            <person name="Meyerdierks A."/>
            <person name="Storesund J.E."/>
            <person name="Kallscheuer N."/>
            <person name="Luecker S."/>
            <person name="Lage O.M."/>
            <person name="Pohl T."/>
            <person name="Merkel B.J."/>
            <person name="Hornburger P."/>
            <person name="Mueller R.-W."/>
            <person name="Bruemmer F."/>
            <person name="Labrenz M."/>
            <person name="Spormann A.M."/>
            <person name="Op Den Camp H."/>
            <person name="Overmann J."/>
            <person name="Amann R."/>
            <person name="Jetten M.S.M."/>
            <person name="Mascher T."/>
            <person name="Medema M.H."/>
            <person name="Devos D.P."/>
            <person name="Kaster A.-K."/>
            <person name="Ovreas L."/>
            <person name="Rohde M."/>
            <person name="Galperin M.Y."/>
            <person name="Jogler C."/>
        </authorList>
    </citation>
    <scope>NUCLEOTIDE SEQUENCE [LARGE SCALE GENOMIC DNA]</scope>
    <source>
        <strain evidence="6 7">Pla100</strain>
    </source>
</reference>
<protein>
    <submittedName>
        <fullName evidence="6">Putative ABC transporter ATP-binding protein YbhF</fullName>
    </submittedName>
</protein>
<dbReference type="InterPro" id="IPR003593">
    <property type="entry name" value="AAA+_ATPase"/>
</dbReference>
<feature type="domain" description="ABC transporter" evidence="5">
    <location>
        <begin position="13"/>
        <end position="243"/>
    </location>
</feature>
<evidence type="ECO:0000256" key="2">
    <source>
        <dbReference type="ARBA" id="ARBA00022448"/>
    </source>
</evidence>
<dbReference type="CDD" id="cd03230">
    <property type="entry name" value="ABC_DR_subfamily_A"/>
    <property type="match status" value="1"/>
</dbReference>
<evidence type="ECO:0000313" key="7">
    <source>
        <dbReference type="Proteomes" id="UP000316213"/>
    </source>
</evidence>
<dbReference type="GO" id="GO:0005524">
    <property type="term" value="F:ATP binding"/>
    <property type="evidence" value="ECO:0007669"/>
    <property type="project" value="UniProtKB-KW"/>
</dbReference>
<dbReference type="EMBL" id="SJPM01000002">
    <property type="protein sequence ID" value="TWU01422.1"/>
    <property type="molecule type" value="Genomic_DNA"/>
</dbReference>
<evidence type="ECO:0000256" key="4">
    <source>
        <dbReference type="ARBA" id="ARBA00022840"/>
    </source>
</evidence>
<dbReference type="Gene3D" id="3.40.50.300">
    <property type="entry name" value="P-loop containing nucleotide triphosphate hydrolases"/>
    <property type="match status" value="1"/>
</dbReference>
<evidence type="ECO:0000256" key="3">
    <source>
        <dbReference type="ARBA" id="ARBA00022741"/>
    </source>
</evidence>
<dbReference type="InterPro" id="IPR017871">
    <property type="entry name" value="ABC_transporter-like_CS"/>
</dbReference>
<keyword evidence="3" id="KW-0547">Nucleotide-binding</keyword>
<dbReference type="PANTHER" id="PTHR43335:SF3">
    <property type="entry name" value="ABC TRANSPORTER"/>
    <property type="match status" value="1"/>
</dbReference>
<evidence type="ECO:0000313" key="6">
    <source>
        <dbReference type="EMBL" id="TWU01422.1"/>
    </source>
</evidence>
<dbReference type="SUPFAM" id="SSF52540">
    <property type="entry name" value="P-loop containing nucleoside triphosphate hydrolases"/>
    <property type="match status" value="1"/>
</dbReference>
<gene>
    <name evidence="6" type="primary">ybhF_4</name>
    <name evidence="6" type="ORF">Pla100_11490</name>
</gene>
<proteinExistence type="inferred from homology"/>
<name>A0A5C6AR10_9BACT</name>
<dbReference type="Pfam" id="PF00005">
    <property type="entry name" value="ABC_tran"/>
    <property type="match status" value="1"/>
</dbReference>
<dbReference type="OrthoDB" id="9795548at2"/>
<dbReference type="PROSITE" id="PS00211">
    <property type="entry name" value="ABC_TRANSPORTER_1"/>
    <property type="match status" value="1"/>
</dbReference>
<comment type="caution">
    <text evidence="6">The sequence shown here is derived from an EMBL/GenBank/DDBJ whole genome shotgun (WGS) entry which is preliminary data.</text>
</comment>
<keyword evidence="7" id="KW-1185">Reference proteome</keyword>
<evidence type="ECO:0000259" key="5">
    <source>
        <dbReference type="PROSITE" id="PS50893"/>
    </source>
</evidence>
<dbReference type="SMART" id="SM00382">
    <property type="entry name" value="AAA"/>
    <property type="match status" value="1"/>
</dbReference>
<dbReference type="InterPro" id="IPR003439">
    <property type="entry name" value="ABC_transporter-like_ATP-bd"/>
</dbReference>
<dbReference type="RefSeq" id="WP_146576728.1">
    <property type="nucleotide sequence ID" value="NZ_SJPM01000002.1"/>
</dbReference>
<organism evidence="6 7">
    <name type="scientific">Neorhodopirellula pilleata</name>
    <dbReference type="NCBI Taxonomy" id="2714738"/>
    <lineage>
        <taxon>Bacteria</taxon>
        <taxon>Pseudomonadati</taxon>
        <taxon>Planctomycetota</taxon>
        <taxon>Planctomycetia</taxon>
        <taxon>Pirellulales</taxon>
        <taxon>Pirellulaceae</taxon>
        <taxon>Neorhodopirellula</taxon>
    </lineage>
</organism>
<keyword evidence="4 6" id="KW-0067">ATP-binding</keyword>
<accession>A0A5C6AR10</accession>
<dbReference type="AlphaFoldDB" id="A0A5C6AR10"/>